<dbReference type="CDD" id="cd00082">
    <property type="entry name" value="HisKA"/>
    <property type="match status" value="1"/>
</dbReference>
<protein>
    <recommendedName>
        <fullName evidence="2">histidine kinase</fullName>
        <ecNumber evidence="2">2.7.13.3</ecNumber>
    </recommendedName>
</protein>
<dbReference type="SUPFAM" id="SSF55874">
    <property type="entry name" value="ATPase domain of HSP90 chaperone/DNA topoisomerase II/histidine kinase"/>
    <property type="match status" value="1"/>
</dbReference>
<dbReference type="PANTHER" id="PTHR42878">
    <property type="entry name" value="TWO-COMPONENT HISTIDINE KINASE"/>
    <property type="match status" value="1"/>
</dbReference>
<keyword evidence="4 13" id="KW-0808">Transferase</keyword>
<evidence type="ECO:0000256" key="1">
    <source>
        <dbReference type="ARBA" id="ARBA00000085"/>
    </source>
</evidence>
<feature type="domain" description="Histidine kinase" evidence="11">
    <location>
        <begin position="270"/>
        <end position="485"/>
    </location>
</feature>
<feature type="transmembrane region" description="Helical" evidence="10">
    <location>
        <begin position="180"/>
        <end position="202"/>
    </location>
</feature>
<evidence type="ECO:0000256" key="9">
    <source>
        <dbReference type="ARBA" id="ARBA00023136"/>
    </source>
</evidence>
<dbReference type="InterPro" id="IPR005467">
    <property type="entry name" value="His_kinase_dom"/>
</dbReference>
<evidence type="ECO:0000256" key="4">
    <source>
        <dbReference type="ARBA" id="ARBA00022679"/>
    </source>
</evidence>
<evidence type="ECO:0000256" key="3">
    <source>
        <dbReference type="ARBA" id="ARBA00022553"/>
    </source>
</evidence>
<keyword evidence="9 10" id="KW-0472">Membrane</keyword>
<dbReference type="SUPFAM" id="SSF158472">
    <property type="entry name" value="HAMP domain-like"/>
    <property type="match status" value="1"/>
</dbReference>
<dbReference type="GO" id="GO:0000155">
    <property type="term" value="F:phosphorelay sensor kinase activity"/>
    <property type="evidence" value="ECO:0007669"/>
    <property type="project" value="InterPro"/>
</dbReference>
<evidence type="ECO:0000256" key="2">
    <source>
        <dbReference type="ARBA" id="ARBA00012438"/>
    </source>
</evidence>
<dbReference type="Pfam" id="PF00512">
    <property type="entry name" value="HisKA"/>
    <property type="match status" value="1"/>
</dbReference>
<dbReference type="SMART" id="SM00304">
    <property type="entry name" value="HAMP"/>
    <property type="match status" value="1"/>
</dbReference>
<organism evidence="13">
    <name type="scientific">bioreactor metagenome</name>
    <dbReference type="NCBI Taxonomy" id="1076179"/>
    <lineage>
        <taxon>unclassified sequences</taxon>
        <taxon>metagenomes</taxon>
        <taxon>ecological metagenomes</taxon>
    </lineage>
</organism>
<dbReference type="SUPFAM" id="SSF47384">
    <property type="entry name" value="Homodimeric domain of signal transducing histidine kinase"/>
    <property type="match status" value="1"/>
</dbReference>
<name>A0A644WH11_9ZZZZ</name>
<keyword evidence="10" id="KW-0812">Transmembrane</keyword>
<dbReference type="FunFam" id="3.30.565.10:FF:000006">
    <property type="entry name" value="Sensor histidine kinase WalK"/>
    <property type="match status" value="1"/>
</dbReference>
<evidence type="ECO:0000256" key="5">
    <source>
        <dbReference type="ARBA" id="ARBA00022741"/>
    </source>
</evidence>
<keyword evidence="8" id="KW-0902">Two-component regulatory system</keyword>
<dbReference type="InterPro" id="IPR003660">
    <property type="entry name" value="HAMP_dom"/>
</dbReference>
<dbReference type="GO" id="GO:0030295">
    <property type="term" value="F:protein kinase activator activity"/>
    <property type="evidence" value="ECO:0007669"/>
    <property type="project" value="TreeGrafter"/>
</dbReference>
<dbReference type="AlphaFoldDB" id="A0A644WH11"/>
<sequence>MKSMYKRQFLLMAGMVLLSFALLGVVFFSLSYRYFLSEKQASMERNASYISAYTSAALSQGMDIRSDNFRAYISSVAMISDAYVLLAENTGEIVYASNVGVEQDSNGDYLPEWAVNQVRTTGSYVGVTTLSGVFSENRYVAGTTITTQLNIIGEDGSIRTQLIPRGIVFVAAESSALTELWRTFITLFFFTASAVMLFAFIISSVTTQRLTRPLQEMADATYKFAHGEFDTRVAGYDDRNDEIGELAKAFNAMAESLARSEARRSEFVANISHELKTPMTTIAGFADGILDGTIPPERERESLRVISSETRRLSRLVWRMLELSRLQSQEQVGAQVQFDVSEIALRVLVSLETKITARNLDVDAHLPEAPVMVWGDPDAITQVCYNLLDNAIKFSAPGAILGITIAAKAGKAHVTVRNTGETIPPDQLDLVFDRFHKADPSRSENREGVGLGLYIVKTILNAHRENITVTSKDGVTEFTFTLTLA</sequence>
<dbReference type="PANTHER" id="PTHR42878:SF7">
    <property type="entry name" value="SENSOR HISTIDINE KINASE GLRK"/>
    <property type="match status" value="1"/>
</dbReference>
<comment type="caution">
    <text evidence="13">The sequence shown here is derived from an EMBL/GenBank/DDBJ whole genome shotgun (WGS) entry which is preliminary data.</text>
</comment>
<comment type="catalytic activity">
    <reaction evidence="1">
        <text>ATP + protein L-histidine = ADP + protein N-phospho-L-histidine.</text>
        <dbReference type="EC" id="2.7.13.3"/>
    </reaction>
</comment>
<dbReference type="Gene3D" id="1.10.287.130">
    <property type="match status" value="1"/>
</dbReference>
<gene>
    <name evidence="13" type="primary">sasA_140</name>
    <name evidence="13" type="ORF">SDC9_49006</name>
</gene>
<dbReference type="InterPro" id="IPR036890">
    <property type="entry name" value="HATPase_C_sf"/>
</dbReference>
<dbReference type="GO" id="GO:0016020">
    <property type="term" value="C:membrane"/>
    <property type="evidence" value="ECO:0007669"/>
    <property type="project" value="InterPro"/>
</dbReference>
<dbReference type="SMART" id="SM00388">
    <property type="entry name" value="HisKA"/>
    <property type="match status" value="1"/>
</dbReference>
<dbReference type="Gene3D" id="3.30.565.10">
    <property type="entry name" value="Histidine kinase-like ATPase, C-terminal domain"/>
    <property type="match status" value="1"/>
</dbReference>
<dbReference type="GO" id="GO:0000156">
    <property type="term" value="F:phosphorelay response regulator activity"/>
    <property type="evidence" value="ECO:0007669"/>
    <property type="project" value="TreeGrafter"/>
</dbReference>
<evidence type="ECO:0000259" key="12">
    <source>
        <dbReference type="PROSITE" id="PS50885"/>
    </source>
</evidence>
<feature type="domain" description="HAMP" evidence="12">
    <location>
        <begin position="208"/>
        <end position="262"/>
    </location>
</feature>
<proteinExistence type="predicted"/>
<evidence type="ECO:0000313" key="13">
    <source>
        <dbReference type="EMBL" id="MPM02751.1"/>
    </source>
</evidence>
<dbReference type="EMBL" id="VSSQ01000894">
    <property type="protein sequence ID" value="MPM02751.1"/>
    <property type="molecule type" value="Genomic_DNA"/>
</dbReference>
<dbReference type="SMART" id="SM00387">
    <property type="entry name" value="HATPase_c"/>
    <property type="match status" value="1"/>
</dbReference>
<keyword evidence="7" id="KW-0067">ATP-binding</keyword>
<dbReference type="InterPro" id="IPR050351">
    <property type="entry name" value="BphY/WalK/GraS-like"/>
</dbReference>
<evidence type="ECO:0000256" key="7">
    <source>
        <dbReference type="ARBA" id="ARBA00022840"/>
    </source>
</evidence>
<dbReference type="InterPro" id="IPR003661">
    <property type="entry name" value="HisK_dim/P_dom"/>
</dbReference>
<dbReference type="PROSITE" id="PS50885">
    <property type="entry name" value="HAMP"/>
    <property type="match status" value="1"/>
</dbReference>
<dbReference type="EC" id="2.7.13.3" evidence="2"/>
<evidence type="ECO:0000256" key="8">
    <source>
        <dbReference type="ARBA" id="ARBA00023012"/>
    </source>
</evidence>
<keyword evidence="6 13" id="KW-0418">Kinase</keyword>
<evidence type="ECO:0000256" key="6">
    <source>
        <dbReference type="ARBA" id="ARBA00022777"/>
    </source>
</evidence>
<dbReference type="Pfam" id="PF02518">
    <property type="entry name" value="HATPase_c"/>
    <property type="match status" value="1"/>
</dbReference>
<dbReference type="Gene3D" id="6.10.340.10">
    <property type="match status" value="1"/>
</dbReference>
<dbReference type="FunFam" id="1.10.287.130:FF:000001">
    <property type="entry name" value="Two-component sensor histidine kinase"/>
    <property type="match status" value="1"/>
</dbReference>
<evidence type="ECO:0000259" key="11">
    <source>
        <dbReference type="PROSITE" id="PS50109"/>
    </source>
</evidence>
<accession>A0A644WH11</accession>
<dbReference type="InterPro" id="IPR036097">
    <property type="entry name" value="HisK_dim/P_sf"/>
</dbReference>
<keyword evidence="10" id="KW-1133">Transmembrane helix</keyword>
<dbReference type="InterPro" id="IPR003594">
    <property type="entry name" value="HATPase_dom"/>
</dbReference>
<keyword evidence="3" id="KW-0597">Phosphoprotein</keyword>
<dbReference type="GO" id="GO:0007234">
    <property type="term" value="P:osmosensory signaling via phosphorelay pathway"/>
    <property type="evidence" value="ECO:0007669"/>
    <property type="project" value="TreeGrafter"/>
</dbReference>
<dbReference type="Pfam" id="PF00672">
    <property type="entry name" value="HAMP"/>
    <property type="match status" value="1"/>
</dbReference>
<dbReference type="CDD" id="cd06225">
    <property type="entry name" value="HAMP"/>
    <property type="match status" value="1"/>
</dbReference>
<reference evidence="13" key="1">
    <citation type="submission" date="2019-08" db="EMBL/GenBank/DDBJ databases">
        <authorList>
            <person name="Kucharzyk K."/>
            <person name="Murdoch R.W."/>
            <person name="Higgins S."/>
            <person name="Loffler F."/>
        </authorList>
    </citation>
    <scope>NUCLEOTIDE SEQUENCE</scope>
</reference>
<keyword evidence="5" id="KW-0547">Nucleotide-binding</keyword>
<dbReference type="PROSITE" id="PS50109">
    <property type="entry name" value="HIS_KIN"/>
    <property type="match status" value="1"/>
</dbReference>
<evidence type="ECO:0000256" key="10">
    <source>
        <dbReference type="SAM" id="Phobius"/>
    </source>
</evidence>